<protein>
    <submittedName>
        <fullName evidence="1">CLUMA_CG000483, isoform A</fullName>
    </submittedName>
</protein>
<keyword evidence="2" id="KW-1185">Reference proteome</keyword>
<dbReference type="EMBL" id="CVRI01000002">
    <property type="protein sequence ID" value="CRK86647.1"/>
    <property type="molecule type" value="Genomic_DNA"/>
</dbReference>
<proteinExistence type="predicted"/>
<accession>A0A1J1HFA3</accession>
<name>A0A1J1HFA3_9DIPT</name>
<evidence type="ECO:0000313" key="1">
    <source>
        <dbReference type="EMBL" id="CRK86647.1"/>
    </source>
</evidence>
<dbReference type="Proteomes" id="UP000183832">
    <property type="component" value="Unassembled WGS sequence"/>
</dbReference>
<gene>
    <name evidence="1" type="ORF">CLUMA_CG000483</name>
</gene>
<organism evidence="1 2">
    <name type="scientific">Clunio marinus</name>
    <dbReference type="NCBI Taxonomy" id="568069"/>
    <lineage>
        <taxon>Eukaryota</taxon>
        <taxon>Metazoa</taxon>
        <taxon>Ecdysozoa</taxon>
        <taxon>Arthropoda</taxon>
        <taxon>Hexapoda</taxon>
        <taxon>Insecta</taxon>
        <taxon>Pterygota</taxon>
        <taxon>Neoptera</taxon>
        <taxon>Endopterygota</taxon>
        <taxon>Diptera</taxon>
        <taxon>Nematocera</taxon>
        <taxon>Chironomoidea</taxon>
        <taxon>Chironomidae</taxon>
        <taxon>Clunio</taxon>
    </lineage>
</organism>
<evidence type="ECO:0000313" key="2">
    <source>
        <dbReference type="Proteomes" id="UP000183832"/>
    </source>
</evidence>
<reference evidence="1 2" key="1">
    <citation type="submission" date="2015-04" db="EMBL/GenBank/DDBJ databases">
        <authorList>
            <person name="Syromyatnikov M.Y."/>
            <person name="Popov V.N."/>
        </authorList>
    </citation>
    <scope>NUCLEOTIDE SEQUENCE [LARGE SCALE GENOMIC DNA]</scope>
</reference>
<sequence length="67" mass="7788">MELFPGTKKLFSNQNHQQNEFLAHFSSEAVYCHPHYCEEKEQSTTIDNFFCILHLSTALCYISATNE</sequence>
<dbReference type="AlphaFoldDB" id="A0A1J1HFA3"/>